<dbReference type="InterPro" id="IPR009959">
    <property type="entry name" value="Cyclase_SnoaL-like"/>
</dbReference>
<dbReference type="Pfam" id="PF07366">
    <property type="entry name" value="SnoaL"/>
    <property type="match status" value="1"/>
</dbReference>
<dbReference type="Gene3D" id="3.10.450.50">
    <property type="match status" value="1"/>
</dbReference>
<dbReference type="RefSeq" id="WP_064584146.1">
    <property type="nucleotide sequence ID" value="NZ_CP015878.1"/>
</dbReference>
<reference evidence="2 3" key="1">
    <citation type="submission" date="2016-05" db="EMBL/GenBank/DDBJ databases">
        <title>Genome Sequence of Pseudomonas citronellolis Strain SJTE-3, an Estrogens and Persistent Organic Pollutants degradation strain.</title>
        <authorList>
            <person name="Liang R."/>
        </authorList>
    </citation>
    <scope>NUCLEOTIDE SEQUENCE [LARGE SCALE GENOMIC DNA]</scope>
    <source>
        <strain evidence="2 3">SJTE-3</strain>
    </source>
</reference>
<dbReference type="GO" id="GO:0030638">
    <property type="term" value="P:polyketide metabolic process"/>
    <property type="evidence" value="ECO:0007669"/>
    <property type="project" value="InterPro"/>
</dbReference>
<feature type="chain" id="PRO_5008391759" evidence="1">
    <location>
        <begin position="23"/>
        <end position="163"/>
    </location>
</feature>
<dbReference type="SUPFAM" id="SSF54427">
    <property type="entry name" value="NTF2-like"/>
    <property type="match status" value="1"/>
</dbReference>
<accession>A0A1A9KHH2</accession>
<proteinExistence type="predicted"/>
<dbReference type="AlphaFoldDB" id="A0A1A9KHH2"/>
<dbReference type="InterPro" id="IPR032710">
    <property type="entry name" value="NTF2-like_dom_sf"/>
</dbReference>
<dbReference type="PANTHER" id="PTHR38436:SF1">
    <property type="entry name" value="ESTER CYCLASE"/>
    <property type="match status" value="1"/>
</dbReference>
<feature type="signal peptide" evidence="1">
    <location>
        <begin position="1"/>
        <end position="22"/>
    </location>
</feature>
<protein>
    <submittedName>
        <fullName evidence="2">Polyketide cyclase</fullName>
    </submittedName>
</protein>
<dbReference type="PANTHER" id="PTHR38436">
    <property type="entry name" value="POLYKETIDE CYCLASE SNOAL-LIKE DOMAIN"/>
    <property type="match status" value="1"/>
</dbReference>
<evidence type="ECO:0000313" key="3">
    <source>
        <dbReference type="Proteomes" id="UP000077748"/>
    </source>
</evidence>
<name>A0A1A9KHH2_9PSED</name>
<dbReference type="Proteomes" id="UP000077748">
    <property type="component" value="Chromosome"/>
</dbReference>
<dbReference type="EMBL" id="CP015878">
    <property type="protein sequence ID" value="ANI16944.1"/>
    <property type="molecule type" value="Genomic_DNA"/>
</dbReference>
<keyword evidence="1" id="KW-0732">Signal</keyword>
<organism evidence="2 3">
    <name type="scientific">Pseudomonas citronellolis</name>
    <dbReference type="NCBI Taxonomy" id="53408"/>
    <lineage>
        <taxon>Bacteria</taxon>
        <taxon>Pseudomonadati</taxon>
        <taxon>Pseudomonadota</taxon>
        <taxon>Gammaproteobacteria</taxon>
        <taxon>Pseudomonadales</taxon>
        <taxon>Pseudomonadaceae</taxon>
        <taxon>Pseudomonas</taxon>
    </lineage>
</organism>
<gene>
    <name evidence="2" type="ORF">A9C11_24515</name>
</gene>
<evidence type="ECO:0000256" key="1">
    <source>
        <dbReference type="SAM" id="SignalP"/>
    </source>
</evidence>
<sequence length="163" mass="17911">MRHLVRAFYLLSLFTLAGLAQAASSSSQETPKQIVDAYMAAWNAHDAEKAAGYLAKDAEYFDVTVGTPQKGREAARDNVIKVFVGAVPDLKWKMNGKPIVDKDGIAFQWTFSGTNTGAWDTQTPATNKPLSFDGVSYVKVKDGKIVYQGDYYDALGLHKQLGW</sequence>
<evidence type="ECO:0000313" key="2">
    <source>
        <dbReference type="EMBL" id="ANI16944.1"/>
    </source>
</evidence>